<organism evidence="2 3">
    <name type="scientific">Symbiodinium natans</name>
    <dbReference type="NCBI Taxonomy" id="878477"/>
    <lineage>
        <taxon>Eukaryota</taxon>
        <taxon>Sar</taxon>
        <taxon>Alveolata</taxon>
        <taxon>Dinophyceae</taxon>
        <taxon>Suessiales</taxon>
        <taxon>Symbiodiniaceae</taxon>
        <taxon>Symbiodinium</taxon>
    </lineage>
</organism>
<dbReference type="Proteomes" id="UP000604046">
    <property type="component" value="Unassembled WGS sequence"/>
</dbReference>
<dbReference type="Pfam" id="PF00005">
    <property type="entry name" value="ABC_tran"/>
    <property type="match status" value="1"/>
</dbReference>
<dbReference type="EMBL" id="CAJNDS010002231">
    <property type="protein sequence ID" value="CAE7384384.1"/>
    <property type="molecule type" value="Genomic_DNA"/>
</dbReference>
<dbReference type="GO" id="GO:0016887">
    <property type="term" value="F:ATP hydrolysis activity"/>
    <property type="evidence" value="ECO:0007669"/>
    <property type="project" value="InterPro"/>
</dbReference>
<dbReference type="GO" id="GO:0042626">
    <property type="term" value="F:ATPase-coupled transmembrane transporter activity"/>
    <property type="evidence" value="ECO:0007669"/>
    <property type="project" value="TreeGrafter"/>
</dbReference>
<dbReference type="InterPro" id="IPR003439">
    <property type="entry name" value="ABC_transporter-like_ATP-bd"/>
</dbReference>
<sequence length="134" mass="14973">MPFIRTLPDGIHTHVDRDGSNISFGQKQLISLARMVIRQPPVLLLDECTSALDPVTQEAVQKSIFRDFPRTTIIAVAHHLETILGFEQICVFHQGHVVEKGTVRELRSAGGAFAKMLQAKRMTKPRHDLKPPTA</sequence>
<accession>A0A812Q4R7</accession>
<dbReference type="GO" id="GO:0005524">
    <property type="term" value="F:ATP binding"/>
    <property type="evidence" value="ECO:0007669"/>
    <property type="project" value="InterPro"/>
</dbReference>
<dbReference type="SUPFAM" id="SSF52540">
    <property type="entry name" value="P-loop containing nucleoside triphosphate hydrolases"/>
    <property type="match status" value="1"/>
</dbReference>
<reference evidence="2" key="1">
    <citation type="submission" date="2021-02" db="EMBL/GenBank/DDBJ databases">
        <authorList>
            <person name="Dougan E. K."/>
            <person name="Rhodes N."/>
            <person name="Thang M."/>
            <person name="Chan C."/>
        </authorList>
    </citation>
    <scope>NUCLEOTIDE SEQUENCE</scope>
</reference>
<dbReference type="AlphaFoldDB" id="A0A812Q4R7"/>
<gene>
    <name evidence="2" type="primary">ABCB12</name>
    <name evidence="2" type="ORF">SNAT2548_LOCUS20969</name>
</gene>
<dbReference type="PANTHER" id="PTHR24221:SF654">
    <property type="entry name" value="ATP-BINDING CASSETTE SUB-FAMILY B MEMBER 6"/>
    <property type="match status" value="1"/>
</dbReference>
<protein>
    <submittedName>
        <fullName evidence="2">ABCB12 protein</fullName>
    </submittedName>
</protein>
<dbReference type="PANTHER" id="PTHR24221">
    <property type="entry name" value="ATP-BINDING CASSETTE SUB-FAMILY B"/>
    <property type="match status" value="1"/>
</dbReference>
<dbReference type="Gene3D" id="3.40.50.300">
    <property type="entry name" value="P-loop containing nucleotide triphosphate hydrolases"/>
    <property type="match status" value="1"/>
</dbReference>
<name>A0A812Q4R7_9DINO</name>
<feature type="domain" description="ABC transporter" evidence="1">
    <location>
        <begin position="11"/>
        <end position="50"/>
    </location>
</feature>
<keyword evidence="3" id="KW-1185">Reference proteome</keyword>
<evidence type="ECO:0000259" key="1">
    <source>
        <dbReference type="Pfam" id="PF00005"/>
    </source>
</evidence>
<dbReference type="OrthoDB" id="442846at2759"/>
<evidence type="ECO:0000313" key="2">
    <source>
        <dbReference type="EMBL" id="CAE7384384.1"/>
    </source>
</evidence>
<dbReference type="InterPro" id="IPR039421">
    <property type="entry name" value="Type_1_exporter"/>
</dbReference>
<proteinExistence type="predicted"/>
<comment type="caution">
    <text evidence="2">The sequence shown here is derived from an EMBL/GenBank/DDBJ whole genome shotgun (WGS) entry which is preliminary data.</text>
</comment>
<evidence type="ECO:0000313" key="3">
    <source>
        <dbReference type="Proteomes" id="UP000604046"/>
    </source>
</evidence>
<dbReference type="InterPro" id="IPR027417">
    <property type="entry name" value="P-loop_NTPase"/>
</dbReference>